<dbReference type="Proteomes" id="UP001501274">
    <property type="component" value="Unassembled WGS sequence"/>
</dbReference>
<evidence type="ECO:0000313" key="2">
    <source>
        <dbReference type="EMBL" id="KAL0517994.1"/>
    </source>
</evidence>
<proteinExistence type="predicted"/>
<keyword evidence="3" id="KW-1185">Reference proteome</keyword>
<keyword evidence="1" id="KW-0812">Transmembrane</keyword>
<evidence type="ECO:0000313" key="3">
    <source>
        <dbReference type="Proteomes" id="UP001501274"/>
    </source>
</evidence>
<reference evidence="2 3" key="1">
    <citation type="submission" date="2024-02" db="EMBL/GenBank/DDBJ databases">
        <title>FIRST GENOME SEQUENCES OF Leishmania (Viannia) shawi, Leishmania (Viannia) lindenbergi AND Leishmania (Viannia) utingensis.</title>
        <authorList>
            <person name="Resadore F."/>
            <person name="Custodio M.G.F."/>
            <person name="Boite M.C."/>
            <person name="Cupolillo E."/>
            <person name="Ferreira G.E.M."/>
        </authorList>
    </citation>
    <scope>NUCLEOTIDE SEQUENCE [LARGE SCALE GENOMIC DNA]</scope>
    <source>
        <strain evidence="2 3">MDAS/BR/1979/M5533</strain>
    </source>
</reference>
<dbReference type="EMBL" id="JBAMZN010000036">
    <property type="protein sequence ID" value="KAL0517994.1"/>
    <property type="molecule type" value="Genomic_DNA"/>
</dbReference>
<comment type="caution">
    <text evidence="2">The sequence shown here is derived from an EMBL/GenBank/DDBJ whole genome shotgun (WGS) entry which is preliminary data.</text>
</comment>
<organism evidence="2 3">
    <name type="scientific">Leishmania naiffi</name>
    <dbReference type="NCBI Taxonomy" id="5678"/>
    <lineage>
        <taxon>Eukaryota</taxon>
        <taxon>Discoba</taxon>
        <taxon>Euglenozoa</taxon>
        <taxon>Kinetoplastea</taxon>
        <taxon>Metakinetoplastina</taxon>
        <taxon>Trypanosomatida</taxon>
        <taxon>Trypanosomatidae</taxon>
        <taxon>Leishmaniinae</taxon>
        <taxon>Leishmania</taxon>
        <taxon>Leishmania naiffi species complex</taxon>
    </lineage>
</organism>
<keyword evidence="1" id="KW-0472">Membrane</keyword>
<protein>
    <submittedName>
        <fullName evidence="2">Uncharacterized protein</fullName>
    </submittedName>
</protein>
<keyword evidence="1" id="KW-1133">Transmembrane helix</keyword>
<name>A0AAW3B5I0_9TRYP</name>
<dbReference type="AlphaFoldDB" id="A0AAW3B5I0"/>
<gene>
    <name evidence="2" type="ORF">Q4I28_007649</name>
</gene>
<sequence>MHRCLFPILISSNDLFFFLFLSVSYLSSRKPAIAMSAPSTSAADITEGTEDDMALRFLNHCLSNAVQVHYLVTSSLQGGDWQTSTLLGAEAQAYMRALLAAYASSSTFRRRLVSGDSLHYLQCLTDEATRTDFVRVAAAPSFSFASS</sequence>
<feature type="transmembrane region" description="Helical" evidence="1">
    <location>
        <begin position="6"/>
        <end position="26"/>
    </location>
</feature>
<accession>A0AAW3B5I0</accession>
<evidence type="ECO:0000256" key="1">
    <source>
        <dbReference type="SAM" id="Phobius"/>
    </source>
</evidence>